<gene>
    <name evidence="5" type="ORF">GQX73_g1393</name>
</gene>
<feature type="repeat" description="ANK" evidence="3">
    <location>
        <begin position="484"/>
        <end position="516"/>
    </location>
</feature>
<comment type="caution">
    <text evidence="5">The sequence shown here is derived from an EMBL/GenBank/DDBJ whole genome shotgun (WGS) entry which is preliminary data.</text>
</comment>
<dbReference type="InterPro" id="IPR036770">
    <property type="entry name" value="Ankyrin_rpt-contain_sf"/>
</dbReference>
<organism evidence="5 6">
    <name type="scientific">Xylaria multiplex</name>
    <dbReference type="NCBI Taxonomy" id="323545"/>
    <lineage>
        <taxon>Eukaryota</taxon>
        <taxon>Fungi</taxon>
        <taxon>Dikarya</taxon>
        <taxon>Ascomycota</taxon>
        <taxon>Pezizomycotina</taxon>
        <taxon>Sordariomycetes</taxon>
        <taxon>Xylariomycetidae</taxon>
        <taxon>Xylariales</taxon>
        <taxon>Xylariaceae</taxon>
        <taxon>Xylaria</taxon>
    </lineage>
</organism>
<keyword evidence="6" id="KW-1185">Reference proteome</keyword>
<dbReference type="Pfam" id="PF12796">
    <property type="entry name" value="Ank_2"/>
    <property type="match status" value="2"/>
</dbReference>
<accession>A0A7C8NA57</accession>
<proteinExistence type="predicted"/>
<evidence type="ECO:0000256" key="3">
    <source>
        <dbReference type="PROSITE-ProRule" id="PRU00023"/>
    </source>
</evidence>
<feature type="repeat" description="ANK" evidence="3">
    <location>
        <begin position="517"/>
        <end position="549"/>
    </location>
</feature>
<name>A0A7C8NA57_9PEZI</name>
<keyword evidence="1" id="KW-0677">Repeat</keyword>
<dbReference type="AlphaFoldDB" id="A0A7C8NA57"/>
<feature type="repeat" description="ANK" evidence="3">
    <location>
        <begin position="550"/>
        <end position="572"/>
    </location>
</feature>
<feature type="repeat" description="ANK" evidence="3">
    <location>
        <begin position="591"/>
        <end position="623"/>
    </location>
</feature>
<protein>
    <submittedName>
        <fullName evidence="5">Uncharacterized protein</fullName>
    </submittedName>
</protein>
<reference evidence="5 6" key="1">
    <citation type="submission" date="2019-12" db="EMBL/GenBank/DDBJ databases">
        <title>Draft genome sequence of the ascomycete Xylaria multiplex DSM 110363.</title>
        <authorList>
            <person name="Buettner E."/>
            <person name="Kellner H."/>
        </authorList>
    </citation>
    <scope>NUCLEOTIDE SEQUENCE [LARGE SCALE GENOMIC DNA]</scope>
    <source>
        <strain evidence="5 6">DSM 110363</strain>
    </source>
</reference>
<dbReference type="Proteomes" id="UP000481858">
    <property type="component" value="Unassembled WGS sequence"/>
</dbReference>
<dbReference type="Gene3D" id="1.25.40.20">
    <property type="entry name" value="Ankyrin repeat-containing domain"/>
    <property type="match status" value="2"/>
</dbReference>
<dbReference type="PROSITE" id="PS50297">
    <property type="entry name" value="ANK_REP_REGION"/>
    <property type="match status" value="5"/>
</dbReference>
<evidence type="ECO:0000256" key="4">
    <source>
        <dbReference type="SAM" id="MobiDB-lite"/>
    </source>
</evidence>
<evidence type="ECO:0000313" key="5">
    <source>
        <dbReference type="EMBL" id="KAF2972156.1"/>
    </source>
</evidence>
<dbReference type="PROSITE" id="PS50088">
    <property type="entry name" value="ANK_REPEAT"/>
    <property type="match status" value="6"/>
</dbReference>
<dbReference type="PANTHER" id="PTHR24198">
    <property type="entry name" value="ANKYRIN REPEAT AND PROTEIN KINASE DOMAIN-CONTAINING PROTEIN"/>
    <property type="match status" value="1"/>
</dbReference>
<dbReference type="InParanoid" id="A0A7C8NA57"/>
<feature type="repeat" description="ANK" evidence="3">
    <location>
        <begin position="624"/>
        <end position="656"/>
    </location>
</feature>
<dbReference type="Pfam" id="PF13637">
    <property type="entry name" value="Ank_4"/>
    <property type="match status" value="1"/>
</dbReference>
<dbReference type="InterPro" id="IPR002110">
    <property type="entry name" value="Ankyrin_rpt"/>
</dbReference>
<feature type="region of interest" description="Disordered" evidence="4">
    <location>
        <begin position="253"/>
        <end position="286"/>
    </location>
</feature>
<dbReference type="OrthoDB" id="195446at2759"/>
<dbReference type="SMART" id="SM00248">
    <property type="entry name" value="ANK"/>
    <property type="match status" value="10"/>
</dbReference>
<feature type="repeat" description="ANK" evidence="3">
    <location>
        <begin position="657"/>
        <end position="690"/>
    </location>
</feature>
<evidence type="ECO:0000313" key="6">
    <source>
        <dbReference type="Proteomes" id="UP000481858"/>
    </source>
</evidence>
<evidence type="ECO:0000256" key="1">
    <source>
        <dbReference type="ARBA" id="ARBA00022737"/>
    </source>
</evidence>
<evidence type="ECO:0000256" key="2">
    <source>
        <dbReference type="ARBA" id="ARBA00023043"/>
    </source>
</evidence>
<dbReference type="PRINTS" id="PR01415">
    <property type="entry name" value="ANKYRIN"/>
</dbReference>
<dbReference type="SUPFAM" id="SSF48403">
    <property type="entry name" value="Ankyrin repeat"/>
    <property type="match status" value="2"/>
</dbReference>
<dbReference type="EMBL" id="WUBL01000008">
    <property type="protein sequence ID" value="KAF2972156.1"/>
    <property type="molecule type" value="Genomic_DNA"/>
</dbReference>
<dbReference type="PANTHER" id="PTHR24198:SF165">
    <property type="entry name" value="ANKYRIN REPEAT-CONTAINING PROTEIN-RELATED"/>
    <property type="match status" value="1"/>
</dbReference>
<sequence length="865" mass="95209">MLAKRIFYWVSISRRALTLKELQQAVAIEPEKYSAPQALVQDERLPPPSLIEKVCMGFVRANTVNNSILTIPSALPFYFYQFNMPFAAEARDYAAKCCVGFLNSEILSNGVFKSQEEYDQMDQKFPFSRYLSQHWGTHLSDSKEGDMQEIVENLLGNDKLMGTMSQILHVNRPAAGKRHQYDDYPSDFGGRHFGAYFHLEAAFRKWTSPQDWEAPRDSWGRKPLHVTAISSSLYSRHVLFDACKNDTFGFVVSATDPPKRETSPTPNIDEEPSATDQGDGNVKEDNKGFRHELVSGLPWAWSWPGDTTDPLTIQVPFTREEILALDNQGKTPLHHFIVEWSEDRFRYMLNTLFDLQHPSDEGNDIGSESSANEVELLPTLADHNGRTILDYACQRNVVYVTLVFTASTWSPENISNAIVTAATGGHLWPLKQLFESVEPKAGSETLNLDLKAAVIEASKRGFTDIVRLLRQQGADLSKPAKDRQGMTALHYAAYGSHFETVRYLLLEGADPNYLDELGRSPLFCASESGNKGIVSLFIEKGASPNAVNSEGFSSLQLAARNGNLDVVKKLLRFLESGDRAAKSTSGHSGVESKSPLHFAAENGHNDVVRLLLDEGLSCDSKDSDGRTPLLYACQAGLLPTVKLLLSQKVDVNAQDSTGRTSLSYAAAGGHVDVVVALMGQSELDPNIIDSETRSPLIHAAQNGHGAVVMLLAVLSAEAEERAAIIRTNGGVLSKLANPPGCQKLINIEHSDKQGHTARDYLRQSENYKTIEFLDTMSAYKAREGSQKPSVDERQDSDVVMTDAGSDVLTIGPDVQANQTIPRVEIRSASDVGQGNLGAIMVVDKTQLTPLAEESESAVEEDNMII</sequence>
<keyword evidence="2 3" id="KW-0040">ANK repeat</keyword>